<gene>
    <name evidence="8" type="ORF">JY500_08545</name>
</gene>
<keyword evidence="5 7" id="KW-1133">Transmembrane helix</keyword>
<sequence>MSLLGWIVIGLVIGFFASMRMHSSERTTLIDVGIGTIGAVMGGSIITTFGHNDVAGINLPSQVLAVVGAAALLLAYHATFRVVR</sequence>
<evidence type="ECO:0000256" key="7">
    <source>
        <dbReference type="SAM" id="Phobius"/>
    </source>
</evidence>
<dbReference type="EMBL" id="CP071060">
    <property type="protein sequence ID" value="QSI78636.1"/>
    <property type="molecule type" value="Genomic_DNA"/>
</dbReference>
<evidence type="ECO:0000256" key="5">
    <source>
        <dbReference type="ARBA" id="ARBA00022989"/>
    </source>
</evidence>
<feature type="transmembrane region" description="Helical" evidence="7">
    <location>
        <begin position="63"/>
        <end position="83"/>
    </location>
</feature>
<evidence type="ECO:0000256" key="6">
    <source>
        <dbReference type="ARBA" id="ARBA00023136"/>
    </source>
</evidence>
<evidence type="ECO:0000256" key="3">
    <source>
        <dbReference type="ARBA" id="ARBA00022475"/>
    </source>
</evidence>
<organism evidence="8 9">
    <name type="scientific">Niveibacterium microcysteis</name>
    <dbReference type="NCBI Taxonomy" id="2811415"/>
    <lineage>
        <taxon>Bacteria</taxon>
        <taxon>Pseudomonadati</taxon>
        <taxon>Pseudomonadota</taxon>
        <taxon>Betaproteobacteria</taxon>
        <taxon>Rhodocyclales</taxon>
        <taxon>Rhodocyclaceae</taxon>
        <taxon>Niveibacterium</taxon>
    </lineage>
</organism>
<dbReference type="RefSeq" id="WP_172204281.1">
    <property type="nucleotide sequence ID" value="NZ_CP071060.1"/>
</dbReference>
<keyword evidence="6 7" id="KW-0472">Membrane</keyword>
<dbReference type="Proteomes" id="UP000663570">
    <property type="component" value="Chromosome"/>
</dbReference>
<name>A0ABX7MA64_9RHOO</name>
<feature type="transmembrane region" description="Helical" evidence="7">
    <location>
        <begin position="29"/>
        <end position="51"/>
    </location>
</feature>
<dbReference type="PANTHER" id="PTHR33884:SF3">
    <property type="entry name" value="UPF0410 PROTEIN YMGE"/>
    <property type="match status" value="1"/>
</dbReference>
<evidence type="ECO:0000313" key="8">
    <source>
        <dbReference type="EMBL" id="QSI78636.1"/>
    </source>
</evidence>
<dbReference type="Pfam" id="PF04226">
    <property type="entry name" value="Transgly_assoc"/>
    <property type="match status" value="1"/>
</dbReference>
<reference evidence="8 9" key="1">
    <citation type="submission" date="2021-02" db="EMBL/GenBank/DDBJ databases">
        <title>Niveibacterium changnyeongensis HC41.</title>
        <authorList>
            <person name="Kang M."/>
        </authorList>
    </citation>
    <scope>NUCLEOTIDE SEQUENCE [LARGE SCALE GENOMIC DNA]</scope>
    <source>
        <strain evidence="8 9">HC41</strain>
    </source>
</reference>
<feature type="transmembrane region" description="Helical" evidence="7">
    <location>
        <begin position="6"/>
        <end position="22"/>
    </location>
</feature>
<keyword evidence="9" id="KW-1185">Reference proteome</keyword>
<comment type="similarity">
    <text evidence="2">Belongs to the UPF0410 family.</text>
</comment>
<protein>
    <submittedName>
        <fullName evidence="8">GlsB/YeaQ/YmgE family stress response membrane protein</fullName>
    </submittedName>
</protein>
<dbReference type="PANTHER" id="PTHR33884">
    <property type="entry name" value="UPF0410 PROTEIN YMGE"/>
    <property type="match status" value="1"/>
</dbReference>
<comment type="subcellular location">
    <subcellularLocation>
        <location evidence="1">Cell membrane</location>
        <topology evidence="1">Multi-pass membrane protein</topology>
    </subcellularLocation>
</comment>
<accession>A0ABX7MA64</accession>
<evidence type="ECO:0000313" key="9">
    <source>
        <dbReference type="Proteomes" id="UP000663570"/>
    </source>
</evidence>
<evidence type="ECO:0000256" key="4">
    <source>
        <dbReference type="ARBA" id="ARBA00022692"/>
    </source>
</evidence>
<evidence type="ECO:0000256" key="2">
    <source>
        <dbReference type="ARBA" id="ARBA00011006"/>
    </source>
</evidence>
<keyword evidence="3" id="KW-1003">Cell membrane</keyword>
<proteinExistence type="inferred from homology"/>
<keyword evidence="4 7" id="KW-0812">Transmembrane</keyword>
<dbReference type="InterPro" id="IPR007341">
    <property type="entry name" value="Transgly_assoc"/>
</dbReference>
<evidence type="ECO:0000256" key="1">
    <source>
        <dbReference type="ARBA" id="ARBA00004651"/>
    </source>
</evidence>